<name>A0A7D9ERL8_PARCT</name>
<keyword evidence="3" id="KW-1185">Reference proteome</keyword>
<evidence type="ECO:0000313" key="2">
    <source>
        <dbReference type="EMBL" id="CAB4016114.1"/>
    </source>
</evidence>
<evidence type="ECO:0000259" key="1">
    <source>
        <dbReference type="Pfam" id="PF20700"/>
    </source>
</evidence>
<comment type="caution">
    <text evidence="2">The sequence shown here is derived from an EMBL/GenBank/DDBJ whole genome shotgun (WGS) entry which is preliminary data.</text>
</comment>
<sequence>MEILWKSPCHKAEKASKPRVRLHLQVIKLCYIKMMPLPVHQKDLQHPLEKSVHQNARDVKTQKRLVYENVMRSAGCGALSAERFCGLMNIPPIPRSSPYASHNKALLKAAKEVCHETMSDAAREIHVLKDKSEDEVADCGISSDGT</sequence>
<protein>
    <recommendedName>
        <fullName evidence="1">Mutator-like transposase domain-containing protein</fullName>
    </recommendedName>
</protein>
<dbReference type="Pfam" id="PF20700">
    <property type="entry name" value="Mutator"/>
    <property type="match status" value="1"/>
</dbReference>
<dbReference type="EMBL" id="CACRXK020008975">
    <property type="protein sequence ID" value="CAB4016114.1"/>
    <property type="molecule type" value="Genomic_DNA"/>
</dbReference>
<organism evidence="2 3">
    <name type="scientific">Paramuricea clavata</name>
    <name type="common">Red gorgonian</name>
    <name type="synonym">Violescent sea-whip</name>
    <dbReference type="NCBI Taxonomy" id="317549"/>
    <lineage>
        <taxon>Eukaryota</taxon>
        <taxon>Metazoa</taxon>
        <taxon>Cnidaria</taxon>
        <taxon>Anthozoa</taxon>
        <taxon>Octocorallia</taxon>
        <taxon>Malacalcyonacea</taxon>
        <taxon>Plexauridae</taxon>
        <taxon>Paramuricea</taxon>
    </lineage>
</organism>
<proteinExistence type="predicted"/>
<dbReference type="Proteomes" id="UP001152795">
    <property type="component" value="Unassembled WGS sequence"/>
</dbReference>
<dbReference type="InterPro" id="IPR049012">
    <property type="entry name" value="Mutator_transp_dom"/>
</dbReference>
<dbReference type="AlphaFoldDB" id="A0A7D9ERL8"/>
<accession>A0A7D9ERL8</accession>
<gene>
    <name evidence="2" type="ORF">PACLA_8A052121</name>
</gene>
<reference evidence="2" key="1">
    <citation type="submission" date="2020-04" db="EMBL/GenBank/DDBJ databases">
        <authorList>
            <person name="Alioto T."/>
            <person name="Alioto T."/>
            <person name="Gomez Garrido J."/>
        </authorList>
    </citation>
    <scope>NUCLEOTIDE SEQUENCE</scope>
    <source>
        <strain evidence="2">A484AB</strain>
    </source>
</reference>
<evidence type="ECO:0000313" key="3">
    <source>
        <dbReference type="Proteomes" id="UP001152795"/>
    </source>
</evidence>
<feature type="domain" description="Mutator-like transposase" evidence="1">
    <location>
        <begin position="57"/>
        <end position="146"/>
    </location>
</feature>